<accession>A0A1Q3EHN9</accession>
<dbReference type="EMBL" id="BDGU01000346">
    <property type="protein sequence ID" value="GAW06712.1"/>
    <property type="molecule type" value="Genomic_DNA"/>
</dbReference>
<protein>
    <submittedName>
        <fullName evidence="1">Uncharacterized protein</fullName>
    </submittedName>
</protein>
<evidence type="ECO:0000313" key="1">
    <source>
        <dbReference type="EMBL" id="GAW06712.1"/>
    </source>
</evidence>
<keyword evidence="2" id="KW-1185">Reference proteome</keyword>
<sequence length="184" mass="20610">MNPSFASPLPSDPTQDSVSRDFKHVIAVKREAEGQALILLNNLRKGEDILLGFGFVNSNLVGLRHEGELFPLQYLHPSNDEGFFLTPKSNSPVPTAQGSWKCFICANNRKFEDMRPSLVYQKQLEEHSTSQITISKTRGLMHIPKQFHKRLGLRVACFSPGRAEFFVTHPVLAHGASWIKGLVV</sequence>
<proteinExistence type="predicted"/>
<reference evidence="1 2" key="2">
    <citation type="submission" date="2017-02" db="EMBL/GenBank/DDBJ databases">
        <title>A genome survey and senescence transcriptome analysis in Lentinula edodes.</title>
        <authorList>
            <person name="Sakamoto Y."/>
            <person name="Nakade K."/>
            <person name="Sato S."/>
            <person name="Yoshida Y."/>
            <person name="Miyazaki K."/>
            <person name="Natsume S."/>
            <person name="Konno N."/>
        </authorList>
    </citation>
    <scope>NUCLEOTIDE SEQUENCE [LARGE SCALE GENOMIC DNA]</scope>
    <source>
        <strain evidence="1 2">NBRC 111202</strain>
    </source>
</reference>
<comment type="caution">
    <text evidence="1">The sequence shown here is derived from an EMBL/GenBank/DDBJ whole genome shotgun (WGS) entry which is preliminary data.</text>
</comment>
<organism evidence="1 2">
    <name type="scientific">Lentinula edodes</name>
    <name type="common">Shiitake mushroom</name>
    <name type="synonym">Lentinus edodes</name>
    <dbReference type="NCBI Taxonomy" id="5353"/>
    <lineage>
        <taxon>Eukaryota</taxon>
        <taxon>Fungi</taxon>
        <taxon>Dikarya</taxon>
        <taxon>Basidiomycota</taxon>
        <taxon>Agaricomycotina</taxon>
        <taxon>Agaricomycetes</taxon>
        <taxon>Agaricomycetidae</taxon>
        <taxon>Agaricales</taxon>
        <taxon>Marasmiineae</taxon>
        <taxon>Omphalotaceae</taxon>
        <taxon>Lentinula</taxon>
    </lineage>
</organism>
<dbReference type="Proteomes" id="UP000188533">
    <property type="component" value="Unassembled WGS sequence"/>
</dbReference>
<gene>
    <name evidence="1" type="ORF">LENED_008655</name>
</gene>
<dbReference type="AlphaFoldDB" id="A0A1Q3EHN9"/>
<reference evidence="1 2" key="1">
    <citation type="submission" date="2016-08" db="EMBL/GenBank/DDBJ databases">
        <authorList>
            <consortium name="Lentinula edodes genome sequencing consortium"/>
            <person name="Sakamoto Y."/>
            <person name="Nakade K."/>
            <person name="Sato S."/>
            <person name="Yoshida Y."/>
            <person name="Miyazaki K."/>
            <person name="Natsume S."/>
            <person name="Konno N."/>
        </authorList>
    </citation>
    <scope>NUCLEOTIDE SEQUENCE [LARGE SCALE GENOMIC DNA]</scope>
    <source>
        <strain evidence="1 2">NBRC 111202</strain>
    </source>
</reference>
<name>A0A1Q3EHN9_LENED</name>
<evidence type="ECO:0000313" key="2">
    <source>
        <dbReference type="Proteomes" id="UP000188533"/>
    </source>
</evidence>